<organism evidence="5 6">
    <name type="scientific">Methylobacterium aquaticum</name>
    <dbReference type="NCBI Taxonomy" id="270351"/>
    <lineage>
        <taxon>Bacteria</taxon>
        <taxon>Pseudomonadati</taxon>
        <taxon>Pseudomonadota</taxon>
        <taxon>Alphaproteobacteria</taxon>
        <taxon>Hyphomicrobiales</taxon>
        <taxon>Methylobacteriaceae</taxon>
        <taxon>Methylobacterium</taxon>
    </lineage>
</organism>
<dbReference type="InterPro" id="IPR028137">
    <property type="entry name" value="Syncollin"/>
</dbReference>
<comment type="caution">
    <text evidence="5">The sequence shown here is derived from an EMBL/GenBank/DDBJ whole genome shotgun (WGS) entry which is preliminary data.</text>
</comment>
<proteinExistence type="inferred from homology"/>
<feature type="signal peptide" evidence="3">
    <location>
        <begin position="1"/>
        <end position="21"/>
    </location>
</feature>
<gene>
    <name evidence="5" type="ORF">VP06_31870</name>
</gene>
<dbReference type="Gene3D" id="2.60.20.10">
    <property type="entry name" value="Crystallins"/>
    <property type="match status" value="2"/>
</dbReference>
<evidence type="ECO:0000256" key="2">
    <source>
        <dbReference type="ARBA" id="ARBA00022737"/>
    </source>
</evidence>
<dbReference type="GO" id="GO:0030667">
    <property type="term" value="C:secretory granule membrane"/>
    <property type="evidence" value="ECO:0007669"/>
    <property type="project" value="InterPro"/>
</dbReference>
<evidence type="ECO:0000259" key="4">
    <source>
        <dbReference type="SMART" id="SM00247"/>
    </source>
</evidence>
<dbReference type="RefSeq" id="WP_048467816.1">
    <property type="nucleotide sequence ID" value="NZ_JBNTQU010000022.1"/>
</dbReference>
<dbReference type="SMART" id="SM00247">
    <property type="entry name" value="XTALbg"/>
    <property type="match status" value="2"/>
</dbReference>
<evidence type="ECO:0000256" key="3">
    <source>
        <dbReference type="SAM" id="SignalP"/>
    </source>
</evidence>
<dbReference type="AlphaFoldDB" id="A0A0J6RW67"/>
<evidence type="ECO:0000313" key="6">
    <source>
        <dbReference type="Proteomes" id="UP000035929"/>
    </source>
</evidence>
<dbReference type="InterPro" id="IPR011024">
    <property type="entry name" value="G_crystallin-like"/>
</dbReference>
<keyword evidence="3" id="KW-0732">Signal</keyword>
<feature type="domain" description="Beta/gamma crystallin 'Greek key'" evidence="4">
    <location>
        <begin position="24"/>
        <end position="106"/>
    </location>
</feature>
<dbReference type="GO" id="GO:0006887">
    <property type="term" value="P:exocytosis"/>
    <property type="evidence" value="ECO:0007669"/>
    <property type="project" value="InterPro"/>
</dbReference>
<feature type="domain" description="Beta/gamma crystallin 'Greek key'" evidence="4">
    <location>
        <begin position="112"/>
        <end position="193"/>
    </location>
</feature>
<dbReference type="InterPro" id="IPR001064">
    <property type="entry name" value="Beta/gamma_crystallin"/>
</dbReference>
<comment type="similarity">
    <text evidence="1">Belongs to the beta/gamma-crystallin family.</text>
</comment>
<dbReference type="PATRIC" id="fig|270351.6.peg.5149"/>
<dbReference type="Proteomes" id="UP000035929">
    <property type="component" value="Unassembled WGS sequence"/>
</dbReference>
<dbReference type="PANTHER" id="PTHR17503">
    <property type="entry name" value="SYNCOLLIN"/>
    <property type="match status" value="1"/>
</dbReference>
<dbReference type="Pfam" id="PF08964">
    <property type="entry name" value="Crystall_3"/>
    <property type="match status" value="2"/>
</dbReference>
<dbReference type="GO" id="GO:0098609">
    <property type="term" value="P:cell-cell adhesion"/>
    <property type="evidence" value="ECO:0007669"/>
    <property type="project" value="InterPro"/>
</dbReference>
<evidence type="ECO:0000313" key="5">
    <source>
        <dbReference type="EMBL" id="KMO27080.1"/>
    </source>
</evidence>
<evidence type="ECO:0000256" key="1">
    <source>
        <dbReference type="ARBA" id="ARBA00009646"/>
    </source>
</evidence>
<reference evidence="5 6" key="1">
    <citation type="submission" date="2015-03" db="EMBL/GenBank/DDBJ databases">
        <title>Genome sequencing of Methylobacterium aquaticum DSM16371 type strain.</title>
        <authorList>
            <person name="Chaudhry V."/>
            <person name="Patil P.B."/>
        </authorList>
    </citation>
    <scope>NUCLEOTIDE SEQUENCE [LARGE SCALE GENOMIC DNA]</scope>
    <source>
        <strain evidence="5 6">DSM 16371</strain>
    </source>
</reference>
<name>A0A0J6RW67_9HYPH</name>
<dbReference type="InterPro" id="IPR015059">
    <property type="entry name" value="Ca_cell_adhesion_N_dom"/>
</dbReference>
<dbReference type="SUPFAM" id="SSF49695">
    <property type="entry name" value="gamma-Crystallin-like"/>
    <property type="match status" value="2"/>
</dbReference>
<dbReference type="EMBL" id="LABX01000352">
    <property type="protein sequence ID" value="KMO27080.1"/>
    <property type="molecule type" value="Genomic_DNA"/>
</dbReference>
<accession>A0A0J6RW67</accession>
<keyword evidence="2" id="KW-0677">Repeat</keyword>
<dbReference type="PANTHER" id="PTHR17503:SF0">
    <property type="entry name" value="SYNCOLLIN"/>
    <property type="match status" value="1"/>
</dbReference>
<feature type="chain" id="PRO_5005280604" description="Beta/gamma crystallin 'Greek key' domain-containing protein" evidence="3">
    <location>
        <begin position="22"/>
        <end position="195"/>
    </location>
</feature>
<protein>
    <recommendedName>
        <fullName evidence="4">Beta/gamma crystallin 'Greek key' domain-containing protein</fullName>
    </recommendedName>
</protein>
<sequence>MIRIVSAALLWLGLSAGPVVAQIACALYEHDNYRGHSLIIGAGQRFSNVGAGWNDKASSVRVGPGCTLTLYQHSNFSGDQRTVTGDTASLGNLWNDQTSSASCQCTRGVDRFCRFYADVNFNGANRGVAENTSLRYVGDAWNDKISSVKVPQGCSLRVYQHRDFGGDSRVFAAGDYAAVGALWNDQASSLQCSCR</sequence>